<keyword evidence="2" id="KW-1185">Reference proteome</keyword>
<dbReference type="InterPro" id="IPR014718">
    <property type="entry name" value="GH-type_carb-bd"/>
</dbReference>
<dbReference type="STRING" id="84029.CROST_18480"/>
<dbReference type="EMBL" id="CP096983">
    <property type="protein sequence ID" value="URZ13120.1"/>
    <property type="molecule type" value="Genomic_DNA"/>
</dbReference>
<dbReference type="KEGG" id="crw:CROST_038700"/>
<dbReference type="AlphaFoldDB" id="A0A1S8L7W9"/>
<sequence length="298" mass="34454">MCVSLENENLKVSISEDGAELTSVKGKKTDNEYIWTADSKYWGRHAPILFPIVGRVKEDKYRIDDKIYKLPQHGFARDMKFELESKTEDTAVFKLGWNEETLEKYPYKFELRVIYCLKESKIDVTYNVKNVDEDKIYFSIGAHPAFNCPVIGKQAEEDELQFEDYYIEFENRETTGVSKLNSNSLLSRNRSPFLYASNILSLGEHIFKQGALILKDLDSTSISLRNDKNTTTVTVSFEGFPYVGLWSKPEGAPFVCIEPWFGHADYEDFNGDFREKEDGLMLEAEKEFQCTYSIDIEE</sequence>
<dbReference type="Gene3D" id="2.70.98.10">
    <property type="match status" value="1"/>
</dbReference>
<accession>A0A1S8L7W9</accession>
<dbReference type="Pfam" id="PF01263">
    <property type="entry name" value="Aldose_epim"/>
    <property type="match status" value="1"/>
</dbReference>
<dbReference type="PANTHER" id="PTHR11122">
    <property type="entry name" value="APOSPORY-ASSOCIATED PROTEIN C-RELATED"/>
    <property type="match status" value="1"/>
</dbReference>
<proteinExistence type="predicted"/>
<dbReference type="GO" id="GO:0005975">
    <property type="term" value="P:carbohydrate metabolic process"/>
    <property type="evidence" value="ECO:0007669"/>
    <property type="project" value="InterPro"/>
</dbReference>
<dbReference type="PANTHER" id="PTHR11122:SF13">
    <property type="entry name" value="GLUCOSE-6-PHOSPHATE 1-EPIMERASE"/>
    <property type="match status" value="1"/>
</dbReference>
<dbReference type="RefSeq" id="WP_077832196.1">
    <property type="nucleotide sequence ID" value="NZ_CP096983.1"/>
</dbReference>
<dbReference type="InterPro" id="IPR011013">
    <property type="entry name" value="Gal_mutarotase_sf_dom"/>
</dbReference>
<dbReference type="GO" id="GO:0016853">
    <property type="term" value="F:isomerase activity"/>
    <property type="evidence" value="ECO:0007669"/>
    <property type="project" value="InterPro"/>
</dbReference>
<protein>
    <submittedName>
        <fullName evidence="1">Protein LacX, plasmid</fullName>
    </submittedName>
</protein>
<dbReference type="InterPro" id="IPR037481">
    <property type="entry name" value="LacX"/>
</dbReference>
<dbReference type="CDD" id="cd09024">
    <property type="entry name" value="Aldose_epim_lacX"/>
    <property type="match status" value="1"/>
</dbReference>
<dbReference type="GO" id="GO:0030246">
    <property type="term" value="F:carbohydrate binding"/>
    <property type="evidence" value="ECO:0007669"/>
    <property type="project" value="InterPro"/>
</dbReference>
<dbReference type="SUPFAM" id="SSF74650">
    <property type="entry name" value="Galactose mutarotase-like"/>
    <property type="match status" value="1"/>
</dbReference>
<dbReference type="Proteomes" id="UP000190951">
    <property type="component" value="Chromosome"/>
</dbReference>
<evidence type="ECO:0000313" key="2">
    <source>
        <dbReference type="Proteomes" id="UP000190951"/>
    </source>
</evidence>
<organism evidence="1 2">
    <name type="scientific">Clostridium felsineum</name>
    <dbReference type="NCBI Taxonomy" id="36839"/>
    <lineage>
        <taxon>Bacteria</taxon>
        <taxon>Bacillati</taxon>
        <taxon>Bacillota</taxon>
        <taxon>Clostridia</taxon>
        <taxon>Eubacteriales</taxon>
        <taxon>Clostridiaceae</taxon>
        <taxon>Clostridium</taxon>
    </lineage>
</organism>
<reference evidence="1 2" key="1">
    <citation type="submission" date="2022-04" db="EMBL/GenBank/DDBJ databases">
        <title>Genome sequence of C. roseum typestrain.</title>
        <authorList>
            <person name="Poehlein A."/>
            <person name="Schoch T."/>
            <person name="Duerre P."/>
            <person name="Daniel R."/>
        </authorList>
    </citation>
    <scope>NUCLEOTIDE SEQUENCE [LARGE SCALE GENOMIC DNA]</scope>
    <source>
        <strain evidence="1 2">DSM 7320</strain>
    </source>
</reference>
<name>A0A1S8L7W9_9CLOT</name>
<gene>
    <name evidence="1" type="primary">lacX</name>
    <name evidence="1" type="ORF">CROST_038700</name>
</gene>
<evidence type="ECO:0000313" key="1">
    <source>
        <dbReference type="EMBL" id="URZ13120.1"/>
    </source>
</evidence>
<dbReference type="InterPro" id="IPR008183">
    <property type="entry name" value="Aldose_1/G6P_1-epimerase"/>
</dbReference>